<evidence type="ECO:0000313" key="2">
    <source>
        <dbReference type="EMBL" id="WAR20810.1"/>
    </source>
</evidence>
<feature type="non-terminal residue" evidence="2">
    <location>
        <position position="1"/>
    </location>
</feature>
<evidence type="ECO:0000313" key="3">
    <source>
        <dbReference type="Proteomes" id="UP001164746"/>
    </source>
</evidence>
<dbReference type="InterPro" id="IPR036852">
    <property type="entry name" value="Peptidase_S8/S53_dom_sf"/>
</dbReference>
<keyword evidence="1" id="KW-0732">Signal</keyword>
<organism evidence="2 3">
    <name type="scientific">Mya arenaria</name>
    <name type="common">Soft-shell clam</name>
    <dbReference type="NCBI Taxonomy" id="6604"/>
    <lineage>
        <taxon>Eukaryota</taxon>
        <taxon>Metazoa</taxon>
        <taxon>Spiralia</taxon>
        <taxon>Lophotrochozoa</taxon>
        <taxon>Mollusca</taxon>
        <taxon>Bivalvia</taxon>
        <taxon>Autobranchia</taxon>
        <taxon>Heteroconchia</taxon>
        <taxon>Euheterodonta</taxon>
        <taxon>Imparidentia</taxon>
        <taxon>Neoheterodontei</taxon>
        <taxon>Myida</taxon>
        <taxon>Myoidea</taxon>
        <taxon>Myidae</taxon>
        <taxon>Mya</taxon>
    </lineage>
</organism>
<feature type="signal peptide" evidence="1">
    <location>
        <begin position="1"/>
        <end position="17"/>
    </location>
</feature>
<dbReference type="EMBL" id="CP111023">
    <property type="protein sequence ID" value="WAR20810.1"/>
    <property type="molecule type" value="Genomic_DNA"/>
</dbReference>
<dbReference type="SUPFAM" id="SSF52743">
    <property type="entry name" value="Subtilisin-like"/>
    <property type="match status" value="1"/>
</dbReference>
<dbReference type="Proteomes" id="UP001164746">
    <property type="component" value="Chromosome 12"/>
</dbReference>
<dbReference type="Gene3D" id="3.40.50.200">
    <property type="entry name" value="Peptidase S8/S53 domain"/>
    <property type="match status" value="1"/>
</dbReference>
<gene>
    <name evidence="2" type="ORF">MAR_014784</name>
</gene>
<proteinExistence type="predicted"/>
<evidence type="ECO:0000256" key="1">
    <source>
        <dbReference type="SAM" id="SignalP"/>
    </source>
</evidence>
<name>A0ABY7FF42_MYAAR</name>
<accession>A0ABY7FF42</accession>
<reference evidence="2" key="1">
    <citation type="submission" date="2022-11" db="EMBL/GenBank/DDBJ databases">
        <title>Centuries of genome instability and evolution in soft-shell clam transmissible cancer (bioRxiv).</title>
        <authorList>
            <person name="Hart S.F.M."/>
            <person name="Yonemitsu M.A."/>
            <person name="Giersch R.M."/>
            <person name="Beal B.F."/>
            <person name="Arriagada G."/>
            <person name="Davis B.W."/>
            <person name="Ostrander E.A."/>
            <person name="Goff S.P."/>
            <person name="Metzger M.J."/>
        </authorList>
    </citation>
    <scope>NUCLEOTIDE SEQUENCE</scope>
    <source>
        <strain evidence="2">MELC-2E11</strain>
        <tissue evidence="2">Siphon/mantle</tissue>
    </source>
</reference>
<protein>
    <submittedName>
        <fullName evidence="2">Uncharacterized protein</fullName>
    </submittedName>
</protein>
<feature type="chain" id="PRO_5045426261" evidence="1">
    <location>
        <begin position="18"/>
        <end position="214"/>
    </location>
</feature>
<sequence>MARAIIILILVSYVVETKQVSDNEKIRIVIRSDEIFLNDIKQSLGRYLFYFESKINDRLFIFVKKTEEPNRIQLSSNELAALQRSNQNKLDLSYNFVNNITQTSPSVFPNILESSSITGHAIACAGLVARPMTVDECVSCGIGVAHESKVADLQIAKVKENSWMFPVIDSAIFSRALAYRRDAIHIFSNSWAAKIPFKKLNFYEEDVLTEGVRE</sequence>
<keyword evidence="3" id="KW-1185">Reference proteome</keyword>